<evidence type="ECO:0000313" key="7">
    <source>
        <dbReference type="Proteomes" id="UP000068447"/>
    </source>
</evidence>
<sequence>MNWIDYCILGIIALSTLISLVRGFVKEAISLAVWFAAFFIASQFYLDLAAHLTNFSDPMIRSAVAIAILFVVTLILGGLLNYIVGQMVEYTGLSGTDRALGAVFGLLRGALIVSALLFFMDAFTAFPDSAWWQRSLLIPEFRVVIEWFFEYLQNHSSFLNSEESAKAL</sequence>
<gene>
    <name evidence="6" type="ORF">AT746_05175</name>
</gene>
<feature type="transmembrane region" description="Helical" evidence="5">
    <location>
        <begin position="7"/>
        <end position="25"/>
    </location>
</feature>
<dbReference type="Pfam" id="PF02674">
    <property type="entry name" value="Colicin_V"/>
    <property type="match status" value="1"/>
</dbReference>
<feature type="transmembrane region" description="Helical" evidence="5">
    <location>
        <begin position="104"/>
        <end position="126"/>
    </location>
</feature>
<evidence type="ECO:0000256" key="3">
    <source>
        <dbReference type="ARBA" id="ARBA00022989"/>
    </source>
</evidence>
<keyword evidence="7" id="KW-1185">Reference proteome</keyword>
<evidence type="ECO:0000256" key="4">
    <source>
        <dbReference type="ARBA" id="ARBA00023136"/>
    </source>
</evidence>
<dbReference type="OrthoDB" id="9810601at2"/>
<dbReference type="AlphaFoldDB" id="A0A0U2QKH3"/>
<comment type="subcellular location">
    <subcellularLocation>
        <location evidence="1">Membrane</location>
        <topology evidence="1">Multi-pass membrane protein</topology>
    </subcellularLocation>
</comment>
<dbReference type="PANTHER" id="PTHR36926">
    <property type="entry name" value="COLICIN V PRODUCTION PROTEIN"/>
    <property type="match status" value="1"/>
</dbReference>
<dbReference type="InterPro" id="IPR052719">
    <property type="entry name" value="CvpA-like"/>
</dbReference>
<evidence type="ECO:0000256" key="5">
    <source>
        <dbReference type="SAM" id="Phobius"/>
    </source>
</evidence>
<reference evidence="6 7" key="1">
    <citation type="submission" date="2015-12" db="EMBL/GenBank/DDBJ databases">
        <title>Complete genome of Lacimicrobium alkaliphilum KCTC 32984.</title>
        <authorList>
            <person name="Kim S.-G."/>
            <person name="Lee Y.-J."/>
        </authorList>
    </citation>
    <scope>NUCLEOTIDE SEQUENCE [LARGE SCALE GENOMIC DNA]</scope>
    <source>
        <strain evidence="6 7">YelD216</strain>
    </source>
</reference>
<feature type="transmembrane region" description="Helical" evidence="5">
    <location>
        <begin position="62"/>
        <end position="84"/>
    </location>
</feature>
<evidence type="ECO:0000313" key="6">
    <source>
        <dbReference type="EMBL" id="ALS97723.1"/>
    </source>
</evidence>
<feature type="transmembrane region" description="Helical" evidence="5">
    <location>
        <begin position="31"/>
        <end position="50"/>
    </location>
</feature>
<dbReference type="GO" id="GO:0016020">
    <property type="term" value="C:membrane"/>
    <property type="evidence" value="ECO:0007669"/>
    <property type="project" value="UniProtKB-SubCell"/>
</dbReference>
<dbReference type="RefSeq" id="WP_062477393.1">
    <property type="nucleotide sequence ID" value="NZ_CP013650.1"/>
</dbReference>
<dbReference type="GO" id="GO:0009403">
    <property type="term" value="P:toxin biosynthetic process"/>
    <property type="evidence" value="ECO:0007669"/>
    <property type="project" value="InterPro"/>
</dbReference>
<dbReference type="KEGG" id="lal:AT746_05175"/>
<protein>
    <submittedName>
        <fullName evidence="6">Bacteriocin production protein</fullName>
    </submittedName>
</protein>
<dbReference type="STRING" id="1526571.AT746_05175"/>
<dbReference type="PANTHER" id="PTHR36926:SF1">
    <property type="entry name" value="COLICIN V PRODUCTION PROTEIN"/>
    <property type="match status" value="1"/>
</dbReference>
<accession>A0A0U2QKH3</accession>
<evidence type="ECO:0000256" key="2">
    <source>
        <dbReference type="ARBA" id="ARBA00022692"/>
    </source>
</evidence>
<evidence type="ECO:0000256" key="1">
    <source>
        <dbReference type="ARBA" id="ARBA00004141"/>
    </source>
</evidence>
<dbReference type="EMBL" id="CP013650">
    <property type="protein sequence ID" value="ALS97723.1"/>
    <property type="molecule type" value="Genomic_DNA"/>
</dbReference>
<dbReference type="Proteomes" id="UP000068447">
    <property type="component" value="Chromosome"/>
</dbReference>
<proteinExistence type="predicted"/>
<keyword evidence="4 5" id="KW-0472">Membrane</keyword>
<dbReference type="InterPro" id="IPR003825">
    <property type="entry name" value="Colicin-V_CvpA"/>
</dbReference>
<keyword evidence="2 5" id="KW-0812">Transmembrane</keyword>
<name>A0A0U2QKH3_9ALTE</name>
<organism evidence="6 7">
    <name type="scientific">Lacimicrobium alkaliphilum</name>
    <dbReference type="NCBI Taxonomy" id="1526571"/>
    <lineage>
        <taxon>Bacteria</taxon>
        <taxon>Pseudomonadati</taxon>
        <taxon>Pseudomonadota</taxon>
        <taxon>Gammaproteobacteria</taxon>
        <taxon>Alteromonadales</taxon>
        <taxon>Alteromonadaceae</taxon>
        <taxon>Lacimicrobium</taxon>
    </lineage>
</organism>
<keyword evidence="3 5" id="KW-1133">Transmembrane helix</keyword>